<protein>
    <recommendedName>
        <fullName evidence="4">Nucleoporin</fullName>
    </recommendedName>
</protein>
<dbReference type="Proteomes" id="UP000007797">
    <property type="component" value="Unassembled WGS sequence"/>
</dbReference>
<dbReference type="RefSeq" id="XP_004350904.1">
    <property type="nucleotide sequence ID" value="XM_004350853.1"/>
</dbReference>
<reference evidence="3" key="1">
    <citation type="journal article" date="2011" name="Genome Res.">
        <title>Phylogeny-wide analysis of social amoeba genomes highlights ancient origins for complex intercellular communication.</title>
        <authorList>
            <person name="Heidel A.J."/>
            <person name="Lawal H.M."/>
            <person name="Felder M."/>
            <person name="Schilde C."/>
            <person name="Helps N.R."/>
            <person name="Tunggal B."/>
            <person name="Rivero F."/>
            <person name="John U."/>
            <person name="Schleicher M."/>
            <person name="Eichinger L."/>
            <person name="Platzer M."/>
            <person name="Noegel A.A."/>
            <person name="Schaap P."/>
            <person name="Gloeckner G."/>
        </authorList>
    </citation>
    <scope>NUCLEOTIDE SEQUENCE [LARGE SCALE GENOMIC DNA]</scope>
    <source>
        <strain evidence="3">SH3</strain>
    </source>
</reference>
<gene>
    <name evidence="2" type="ORF">DFA_11965</name>
</gene>
<dbReference type="GO" id="GO:0008139">
    <property type="term" value="F:nuclear localization sequence binding"/>
    <property type="evidence" value="ECO:0007669"/>
    <property type="project" value="TreeGrafter"/>
</dbReference>
<dbReference type="InterPro" id="IPR037665">
    <property type="entry name" value="Nucleoporin_S59-like"/>
</dbReference>
<dbReference type="GO" id="GO:0017056">
    <property type="term" value="F:structural constituent of nuclear pore"/>
    <property type="evidence" value="ECO:0007669"/>
    <property type="project" value="TreeGrafter"/>
</dbReference>
<dbReference type="Pfam" id="PF13634">
    <property type="entry name" value="Nucleoporin_FG"/>
    <property type="match status" value="2"/>
</dbReference>
<dbReference type="AlphaFoldDB" id="F4QF42"/>
<dbReference type="GO" id="GO:0006606">
    <property type="term" value="P:protein import into nucleus"/>
    <property type="evidence" value="ECO:0007669"/>
    <property type="project" value="TreeGrafter"/>
</dbReference>
<accession>F4QF42</accession>
<evidence type="ECO:0000313" key="3">
    <source>
        <dbReference type="Proteomes" id="UP000007797"/>
    </source>
</evidence>
<sequence length="710" mass="76889">MVGITVPQISRIICYDKQKIKITRKISINGTTKLEIPNTDFNQPFIVIDPLQTKPPLISGSDPSLMAPSVTPQAVAGFGGANQLNVYLNKPLVVTLNKNRSFEGVCIAKNTNNTQFTVETKDTIEIVNMNDVYSISYLKGDNLSPTSTLITIFGNGNRDIEVSYFILKDPNLRVKHQIGFKTIYGANIERYSLHLITHVIWNCIEKIDYPIKLRFIINQKTYKINGFIGGYLEQTKNEIIRFETDVKKVIVYTDMKLDYQAFLLKNISSKCIPTGPIVVEESHYNDGEYLLELCEPNEHVIVYCPPVIGSSLVLKPDLYVKKTSSISPIRIPRLTYSKMVTSLSLEANVSVSFLFDNLTASDYSIVLRNHLSALPQECHQMLYIGAMELSTNNATKLSNQLNSFYLIELPRTENKTLTFKGVRIGTKIVRQQIDLSSFKFMERVFGAVNQENRDEFETTNVNVDNKEDQDVLYECFKHYITNPPQQALWNNNSSPKFGQQKTQTFVHMSSNNEGVVQPQNVGFGSGGGGGLLFGANSSGGVTGAVPSSGGGLFGASSVPSSGGGLFGGSQPTTTTVPSTGGLFGASQPTTTVPSTIGGLFGCATSRALFGAPVSASSTLGGSQPTIGGLFGAGQPTTGGLFGTSKPTTGGGLFGASQPTTGGLFGTSKPTTGGLFGASWANPEIVGSKIELQNLSFEELRLRDVNVTPKP</sequence>
<dbReference type="KEGG" id="dfa:DFA_11965"/>
<evidence type="ECO:0008006" key="4">
    <source>
        <dbReference type="Google" id="ProtNLM"/>
    </source>
</evidence>
<dbReference type="GO" id="GO:0044614">
    <property type="term" value="C:nuclear pore cytoplasmic filaments"/>
    <property type="evidence" value="ECO:0007669"/>
    <property type="project" value="TreeGrafter"/>
</dbReference>
<keyword evidence="3" id="KW-1185">Reference proteome</keyword>
<dbReference type="PANTHER" id="PTHR23198">
    <property type="entry name" value="NUCLEOPORIN"/>
    <property type="match status" value="1"/>
</dbReference>
<evidence type="ECO:0000256" key="1">
    <source>
        <dbReference type="ARBA" id="ARBA00008926"/>
    </source>
</evidence>
<name>F4QF42_CACFS</name>
<dbReference type="InterPro" id="IPR025574">
    <property type="entry name" value="Nucleoporin_FG_rpt"/>
</dbReference>
<proteinExistence type="inferred from homology"/>
<dbReference type="STRING" id="1054147.F4QF42"/>
<dbReference type="GO" id="GO:0006405">
    <property type="term" value="P:RNA export from nucleus"/>
    <property type="evidence" value="ECO:0007669"/>
    <property type="project" value="TreeGrafter"/>
</dbReference>
<dbReference type="GO" id="GO:0000973">
    <property type="term" value="P:post-transcriptional tethering of RNA polymerase II gene DNA at nuclear periphery"/>
    <property type="evidence" value="ECO:0007669"/>
    <property type="project" value="TreeGrafter"/>
</dbReference>
<evidence type="ECO:0000313" key="2">
    <source>
        <dbReference type="EMBL" id="EGG14196.1"/>
    </source>
</evidence>
<dbReference type="OrthoDB" id="2538017at2759"/>
<dbReference type="PANTHER" id="PTHR23198:SF6">
    <property type="entry name" value="NUCLEAR PORE COMPLEX PROTEIN NUP98-NUP96"/>
    <property type="match status" value="1"/>
</dbReference>
<comment type="similarity">
    <text evidence="1">Belongs to the nucleoporin GLFG family.</text>
</comment>
<dbReference type="GO" id="GO:0003723">
    <property type="term" value="F:RNA binding"/>
    <property type="evidence" value="ECO:0007669"/>
    <property type="project" value="TreeGrafter"/>
</dbReference>
<dbReference type="EMBL" id="GL883029">
    <property type="protein sequence ID" value="EGG14196.1"/>
    <property type="molecule type" value="Genomic_DNA"/>
</dbReference>
<dbReference type="GeneID" id="14865426"/>
<organism evidence="2 3">
    <name type="scientific">Cavenderia fasciculata</name>
    <name type="common">Slime mold</name>
    <name type="synonym">Dictyostelium fasciculatum</name>
    <dbReference type="NCBI Taxonomy" id="261658"/>
    <lineage>
        <taxon>Eukaryota</taxon>
        <taxon>Amoebozoa</taxon>
        <taxon>Evosea</taxon>
        <taxon>Eumycetozoa</taxon>
        <taxon>Dictyostelia</taxon>
        <taxon>Acytosteliales</taxon>
        <taxon>Cavenderiaceae</taxon>
        <taxon>Cavenderia</taxon>
    </lineage>
</organism>
<dbReference type="GO" id="GO:0034398">
    <property type="term" value="P:telomere tethering at nuclear periphery"/>
    <property type="evidence" value="ECO:0007669"/>
    <property type="project" value="TreeGrafter"/>
</dbReference>